<keyword evidence="3" id="KW-1185">Reference proteome</keyword>
<gene>
    <name evidence="2" type="ORF">ALC60_07857</name>
</gene>
<feature type="compositionally biased region" description="Basic and acidic residues" evidence="1">
    <location>
        <begin position="46"/>
        <end position="62"/>
    </location>
</feature>
<evidence type="ECO:0000256" key="1">
    <source>
        <dbReference type="SAM" id="MobiDB-lite"/>
    </source>
</evidence>
<dbReference type="AlphaFoldDB" id="A0A151WZD5"/>
<name>A0A151WZD5_9HYME</name>
<feature type="compositionally biased region" description="Basic and acidic residues" evidence="1">
    <location>
        <begin position="18"/>
        <end position="37"/>
    </location>
</feature>
<dbReference type="Proteomes" id="UP000075809">
    <property type="component" value="Unassembled WGS sequence"/>
</dbReference>
<evidence type="ECO:0000313" key="2">
    <source>
        <dbReference type="EMBL" id="KYQ53127.1"/>
    </source>
</evidence>
<proteinExistence type="predicted"/>
<reference evidence="2 3" key="1">
    <citation type="submission" date="2015-09" db="EMBL/GenBank/DDBJ databases">
        <title>Trachymyrmex zeteki WGS genome.</title>
        <authorList>
            <person name="Nygaard S."/>
            <person name="Hu H."/>
            <person name="Boomsma J."/>
            <person name="Zhang G."/>
        </authorList>
    </citation>
    <scope>NUCLEOTIDE SEQUENCE [LARGE SCALE GENOMIC DNA]</scope>
    <source>
        <strain evidence="2">Tzet28-1</strain>
        <tissue evidence="2">Whole body</tissue>
    </source>
</reference>
<protein>
    <submittedName>
        <fullName evidence="2">Uncharacterized protein</fullName>
    </submittedName>
</protein>
<feature type="region of interest" description="Disordered" evidence="1">
    <location>
        <begin position="1"/>
        <end position="66"/>
    </location>
</feature>
<evidence type="ECO:0000313" key="3">
    <source>
        <dbReference type="Proteomes" id="UP000075809"/>
    </source>
</evidence>
<dbReference type="EMBL" id="KQ982649">
    <property type="protein sequence ID" value="KYQ53127.1"/>
    <property type="molecule type" value="Genomic_DNA"/>
</dbReference>
<organism evidence="2 3">
    <name type="scientific">Mycetomoellerius zeteki</name>
    <dbReference type="NCBI Taxonomy" id="64791"/>
    <lineage>
        <taxon>Eukaryota</taxon>
        <taxon>Metazoa</taxon>
        <taxon>Ecdysozoa</taxon>
        <taxon>Arthropoda</taxon>
        <taxon>Hexapoda</taxon>
        <taxon>Insecta</taxon>
        <taxon>Pterygota</taxon>
        <taxon>Neoptera</taxon>
        <taxon>Endopterygota</taxon>
        <taxon>Hymenoptera</taxon>
        <taxon>Apocrita</taxon>
        <taxon>Aculeata</taxon>
        <taxon>Formicoidea</taxon>
        <taxon>Formicidae</taxon>
        <taxon>Myrmicinae</taxon>
        <taxon>Mycetomoellerius</taxon>
    </lineage>
</organism>
<sequence length="211" mass="23822">MRSHDDDAPYPFVATPSHRAEIERERSDERGTWCDKGVRKRRRRRYNEGSRNDRNAKGETKSRDRKRLLASSRVERSVGRFSRLRTPLGLVMRRLAAIPRNDARKPFPEHTPRGTVRFLIYEVHLDTILAQVASATTSPVGALNLMYNLGSQASFLSPRPLSPMHSNKGNEIPFLRATRLSAIYSGEHRCKCGTKTCSEDVISVAGGTMKS</sequence>
<accession>A0A151WZD5</accession>